<keyword evidence="1" id="KW-0812">Transmembrane</keyword>
<comment type="caution">
    <text evidence="2">The sequence shown here is derived from an EMBL/GenBank/DDBJ whole genome shotgun (WGS) entry which is preliminary data.</text>
</comment>
<reference evidence="2 3" key="1">
    <citation type="submission" date="2023-03" db="EMBL/GenBank/DDBJ databases">
        <title>Draft genome sequence of the bacteria which degrade cell wall of Tricholomamatutake.</title>
        <authorList>
            <person name="Konishi Y."/>
            <person name="Fukuta Y."/>
            <person name="Shirasaka N."/>
        </authorList>
    </citation>
    <scope>NUCLEOTIDE SEQUENCE [LARGE SCALE GENOMIC DNA]</scope>
    <source>
        <strain evidence="3">mu1</strain>
    </source>
</reference>
<protein>
    <recommendedName>
        <fullName evidence="4">Amino acid ABC transporter permease</fullName>
    </recommendedName>
</protein>
<keyword evidence="1" id="KW-1133">Transmembrane helix</keyword>
<evidence type="ECO:0000313" key="3">
    <source>
        <dbReference type="Proteomes" id="UP001157114"/>
    </source>
</evidence>
<dbReference type="EMBL" id="BSSQ01000014">
    <property type="protein sequence ID" value="GLX69311.1"/>
    <property type="molecule type" value="Genomic_DNA"/>
</dbReference>
<dbReference type="RefSeq" id="WP_279590370.1">
    <property type="nucleotide sequence ID" value="NZ_BSSQ01000014.1"/>
</dbReference>
<dbReference type="Proteomes" id="UP001157114">
    <property type="component" value="Unassembled WGS sequence"/>
</dbReference>
<keyword evidence="1" id="KW-0472">Membrane</keyword>
<evidence type="ECO:0000313" key="2">
    <source>
        <dbReference type="EMBL" id="GLX69311.1"/>
    </source>
</evidence>
<organism evidence="2 3">
    <name type="scientific">Paenibacillus glycanilyticus</name>
    <dbReference type="NCBI Taxonomy" id="126569"/>
    <lineage>
        <taxon>Bacteria</taxon>
        <taxon>Bacillati</taxon>
        <taxon>Bacillota</taxon>
        <taxon>Bacilli</taxon>
        <taxon>Bacillales</taxon>
        <taxon>Paenibacillaceae</taxon>
        <taxon>Paenibacillus</taxon>
    </lineage>
</organism>
<keyword evidence="3" id="KW-1185">Reference proteome</keyword>
<name>A0ABQ6GJ35_9BACL</name>
<accession>A0ABQ6GJ35</accession>
<sequence>MGDVFEIMTYLIVILISSVVMVAWLKRKGKKKKARLKAGE</sequence>
<proteinExistence type="predicted"/>
<evidence type="ECO:0000256" key="1">
    <source>
        <dbReference type="SAM" id="Phobius"/>
    </source>
</evidence>
<feature type="transmembrane region" description="Helical" evidence="1">
    <location>
        <begin position="7"/>
        <end position="25"/>
    </location>
</feature>
<gene>
    <name evidence="2" type="ORF">MU1_36560</name>
</gene>
<evidence type="ECO:0008006" key="4">
    <source>
        <dbReference type="Google" id="ProtNLM"/>
    </source>
</evidence>